<dbReference type="OrthoDB" id="1467306at2"/>
<comment type="caution">
    <text evidence="1">The sequence shown here is derived from an EMBL/GenBank/DDBJ whole genome shotgun (WGS) entry which is preliminary data.</text>
</comment>
<evidence type="ECO:0000313" key="1">
    <source>
        <dbReference type="EMBL" id="PZE16312.1"/>
    </source>
</evidence>
<dbReference type="EMBL" id="QKSB01000009">
    <property type="protein sequence ID" value="PZE16312.1"/>
    <property type="molecule type" value="Genomic_DNA"/>
</dbReference>
<dbReference type="RefSeq" id="WP_111064010.1">
    <property type="nucleotide sequence ID" value="NZ_JBHUCU010000006.1"/>
</dbReference>
<dbReference type="InterPro" id="IPR014903">
    <property type="entry name" value="DUF1796"/>
</dbReference>
<reference evidence="1 2" key="1">
    <citation type="submission" date="2018-06" db="EMBL/GenBank/DDBJ databases">
        <title>The draft genome sequence of Crocinitomix sp. SM1701.</title>
        <authorList>
            <person name="Zhang X."/>
        </authorList>
    </citation>
    <scope>NUCLEOTIDE SEQUENCE [LARGE SCALE GENOMIC DNA]</scope>
    <source>
        <strain evidence="1 2">SM1701</strain>
    </source>
</reference>
<protein>
    <recommendedName>
        <fullName evidence="3">Papain-like cysteine peptidase</fullName>
    </recommendedName>
</protein>
<organism evidence="1 2">
    <name type="scientific">Putridiphycobacter roseus</name>
    <dbReference type="NCBI Taxonomy" id="2219161"/>
    <lineage>
        <taxon>Bacteria</taxon>
        <taxon>Pseudomonadati</taxon>
        <taxon>Bacteroidota</taxon>
        <taxon>Flavobacteriia</taxon>
        <taxon>Flavobacteriales</taxon>
        <taxon>Crocinitomicaceae</taxon>
        <taxon>Putridiphycobacter</taxon>
    </lineage>
</organism>
<name>A0A2W1NKX2_9FLAO</name>
<accession>A0A2W1NKX2</accession>
<proteinExistence type="predicted"/>
<dbReference type="Pfam" id="PF08795">
    <property type="entry name" value="DUF1796"/>
    <property type="match status" value="1"/>
</dbReference>
<gene>
    <name evidence="1" type="ORF">DNU06_13445</name>
</gene>
<dbReference type="AlphaFoldDB" id="A0A2W1NKX2"/>
<evidence type="ECO:0000313" key="2">
    <source>
        <dbReference type="Proteomes" id="UP000249248"/>
    </source>
</evidence>
<dbReference type="Proteomes" id="UP000249248">
    <property type="component" value="Unassembled WGS sequence"/>
</dbReference>
<keyword evidence="2" id="KW-1185">Reference proteome</keyword>
<sequence>MKLKKLLKEVKKKYLDLIKKESDTHYLSIGENCLTDNILDRHNLKSFSTPYSHGRSNLDYAIKLEKDNYQNLLSTEHLFYDYVGENKVVRNKHYSQSDDIYVEIHQNGFEFTHHDVMNNEPQRKSYERKILRMTSFDNSKKLKFVYHYRINKNKNLKLIINKAEEFLSYYQKKGIECEFIFFTQEIISQKEERKLIKVHDSKSVKGFILNTLEIWGGDDDDVFWAKKDDDLLKKMIKEIQ</sequence>
<evidence type="ECO:0008006" key="3">
    <source>
        <dbReference type="Google" id="ProtNLM"/>
    </source>
</evidence>